<protein>
    <submittedName>
        <fullName evidence="1">Uncharacterized protein</fullName>
    </submittedName>
</protein>
<evidence type="ECO:0000313" key="2">
    <source>
        <dbReference type="Proteomes" id="UP000078541"/>
    </source>
</evidence>
<dbReference type="Proteomes" id="UP000078541">
    <property type="component" value="Unassembled WGS sequence"/>
</dbReference>
<evidence type="ECO:0000313" key="1">
    <source>
        <dbReference type="EMBL" id="KYN44816.1"/>
    </source>
</evidence>
<dbReference type="EMBL" id="KQ981208">
    <property type="protein sequence ID" value="KYN44816.1"/>
    <property type="molecule type" value="Genomic_DNA"/>
</dbReference>
<keyword evidence="2" id="KW-1185">Reference proteome</keyword>
<accession>A0A195FWL1</accession>
<sequence length="60" mass="6813">MSAQKRLICEPGMAGKIINACANMHNRLNIDHEDRTFQGRTLAERIQKCFIVEDIVKGIN</sequence>
<dbReference type="AlphaFoldDB" id="A0A195FWL1"/>
<name>A0A195FWL1_9HYME</name>
<reference evidence="1 2" key="1">
    <citation type="submission" date="2016-03" db="EMBL/GenBank/DDBJ databases">
        <title>Trachymyrmex septentrionalis WGS genome.</title>
        <authorList>
            <person name="Nygaard S."/>
            <person name="Hu H."/>
            <person name="Boomsma J."/>
            <person name="Zhang G."/>
        </authorList>
    </citation>
    <scope>NUCLEOTIDE SEQUENCE [LARGE SCALE GENOMIC DNA]</scope>
    <source>
        <strain evidence="1">Tsep2-gDNA-1</strain>
        <tissue evidence="1">Whole body</tissue>
    </source>
</reference>
<organism evidence="1 2">
    <name type="scientific">Trachymyrmex septentrionalis</name>
    <dbReference type="NCBI Taxonomy" id="34720"/>
    <lineage>
        <taxon>Eukaryota</taxon>
        <taxon>Metazoa</taxon>
        <taxon>Ecdysozoa</taxon>
        <taxon>Arthropoda</taxon>
        <taxon>Hexapoda</taxon>
        <taxon>Insecta</taxon>
        <taxon>Pterygota</taxon>
        <taxon>Neoptera</taxon>
        <taxon>Endopterygota</taxon>
        <taxon>Hymenoptera</taxon>
        <taxon>Apocrita</taxon>
        <taxon>Aculeata</taxon>
        <taxon>Formicoidea</taxon>
        <taxon>Formicidae</taxon>
        <taxon>Myrmicinae</taxon>
        <taxon>Trachymyrmex</taxon>
    </lineage>
</organism>
<gene>
    <name evidence="1" type="ORF">ALC56_00811</name>
</gene>
<proteinExistence type="predicted"/>